<proteinExistence type="predicted"/>
<organism evidence="2 3">
    <name type="scientific">Rotaria sordida</name>
    <dbReference type="NCBI Taxonomy" id="392033"/>
    <lineage>
        <taxon>Eukaryota</taxon>
        <taxon>Metazoa</taxon>
        <taxon>Spiralia</taxon>
        <taxon>Gnathifera</taxon>
        <taxon>Rotifera</taxon>
        <taxon>Eurotatoria</taxon>
        <taxon>Bdelloidea</taxon>
        <taxon>Philodinida</taxon>
        <taxon>Philodinidae</taxon>
        <taxon>Rotaria</taxon>
    </lineage>
</organism>
<comment type="caution">
    <text evidence="2">The sequence shown here is derived from an EMBL/GenBank/DDBJ whole genome shotgun (WGS) entry which is preliminary data.</text>
</comment>
<sequence length="91" mass="10274">MSCSRIDASLKYHKRPPRSHKPHLTSEIILQLIKIMRPGITDEAAKLLIERSIRQDTDGEIHLTHDESLNSVSIIRIIYPHAMAYGSISTG</sequence>
<dbReference type="Proteomes" id="UP000663889">
    <property type="component" value="Unassembled WGS sequence"/>
</dbReference>
<accession>A0A814BQI9</accession>
<evidence type="ECO:0000313" key="2">
    <source>
        <dbReference type="EMBL" id="CAF0933171.1"/>
    </source>
</evidence>
<evidence type="ECO:0000256" key="1">
    <source>
        <dbReference type="SAM" id="MobiDB-lite"/>
    </source>
</evidence>
<dbReference type="EMBL" id="CAJNOU010000252">
    <property type="protein sequence ID" value="CAF0933171.1"/>
    <property type="molecule type" value="Genomic_DNA"/>
</dbReference>
<evidence type="ECO:0000313" key="3">
    <source>
        <dbReference type="Proteomes" id="UP000663889"/>
    </source>
</evidence>
<name>A0A814BQI9_9BILA</name>
<feature type="region of interest" description="Disordered" evidence="1">
    <location>
        <begin position="1"/>
        <end position="21"/>
    </location>
</feature>
<reference evidence="2" key="1">
    <citation type="submission" date="2021-02" db="EMBL/GenBank/DDBJ databases">
        <authorList>
            <person name="Nowell W R."/>
        </authorList>
    </citation>
    <scope>NUCLEOTIDE SEQUENCE</scope>
</reference>
<gene>
    <name evidence="2" type="ORF">SEV965_LOCUS7289</name>
</gene>
<protein>
    <submittedName>
        <fullName evidence="2">Uncharacterized protein</fullName>
    </submittedName>
</protein>
<dbReference type="AlphaFoldDB" id="A0A814BQI9"/>
<feature type="compositionally biased region" description="Basic residues" evidence="1">
    <location>
        <begin position="11"/>
        <end position="21"/>
    </location>
</feature>